<sequence>MLRGMTTSTTPLHRPGQLIANLPGILGFYPDDSVIFAAFRATGHRNRHQLGPVMRIDFDDLHVLPEVAASLDRDNHGLVFCFVVTERQGEDVEAVIDELFAVAEVGLIPIRACWATRRILTGEKIRLLFGPDSTSSTNGIAPSPSGQWADDVVAPVSQAQSMGPLLAQGELPDLNRDESFENFARWNPAVSGGHADELSEFAQRQAREIERSARSKPSVVEQPPEWASVLGIVADLRLMLEEINDEELTVADLMANQEILTTTATIMAGVLLRDAVIEDLIEQPRPAARLMLATARTFGGEIRANALCCYSLAALENNLSMRAMPALMAAQQECPGHSFSVLLLETCRVGAFPQLLTAVQRGSQLVRQTHGIGNANDDAAAA</sequence>
<keyword evidence="2" id="KW-1185">Reference proteome</keyword>
<dbReference type="Pfam" id="PF13830">
    <property type="entry name" value="DUF4192"/>
    <property type="match status" value="1"/>
</dbReference>
<protein>
    <recommendedName>
        <fullName evidence="3">DUF4192 domain-containing protein</fullName>
    </recommendedName>
</protein>
<comment type="caution">
    <text evidence="1">The sequence shown here is derived from an EMBL/GenBank/DDBJ whole genome shotgun (WGS) entry which is preliminary data.</text>
</comment>
<reference evidence="1 2" key="1">
    <citation type="submission" date="2018-02" db="EMBL/GenBank/DDBJ databases">
        <title>Corynebacterium alimpuense sp. nov., a marine obligate actinomycete isolated from sediments of Valparaiso bay, Chile.</title>
        <authorList>
            <person name="Claverias F."/>
            <person name="Gonzales-Siles L."/>
            <person name="Salva-Serra F."/>
            <person name="Inganaes E."/>
            <person name="Molin K."/>
            <person name="Cumsille A."/>
            <person name="Undabarrena A."/>
            <person name="Couve E."/>
            <person name="Moore E.R.B."/>
            <person name="Gomila M."/>
            <person name="Camara B."/>
        </authorList>
    </citation>
    <scope>NUCLEOTIDE SEQUENCE [LARGE SCALE GENOMIC DNA]</scope>
    <source>
        <strain evidence="1 2">CCUG 69366</strain>
    </source>
</reference>
<evidence type="ECO:0000313" key="2">
    <source>
        <dbReference type="Proteomes" id="UP000266975"/>
    </source>
</evidence>
<dbReference type="InterPro" id="IPR025447">
    <property type="entry name" value="DUF4192"/>
</dbReference>
<dbReference type="AlphaFoldDB" id="A0A3M8K835"/>
<dbReference type="OrthoDB" id="3268175at2"/>
<dbReference type="EMBL" id="PTJO01000003">
    <property type="protein sequence ID" value="RNE49306.1"/>
    <property type="molecule type" value="Genomic_DNA"/>
</dbReference>
<dbReference type="Proteomes" id="UP000266975">
    <property type="component" value="Unassembled WGS sequence"/>
</dbReference>
<name>A0A3M8K835_9CORY</name>
<organism evidence="1 2">
    <name type="scientific">Corynebacterium alimapuense</name>
    <dbReference type="NCBI Taxonomy" id="1576874"/>
    <lineage>
        <taxon>Bacteria</taxon>
        <taxon>Bacillati</taxon>
        <taxon>Actinomycetota</taxon>
        <taxon>Actinomycetes</taxon>
        <taxon>Mycobacteriales</taxon>
        <taxon>Corynebacteriaceae</taxon>
        <taxon>Corynebacterium</taxon>
    </lineage>
</organism>
<accession>A0A3M8K835</accession>
<gene>
    <name evidence="1" type="ORF">C5L39_02760</name>
</gene>
<evidence type="ECO:0000313" key="1">
    <source>
        <dbReference type="EMBL" id="RNE49306.1"/>
    </source>
</evidence>
<proteinExistence type="predicted"/>
<evidence type="ECO:0008006" key="3">
    <source>
        <dbReference type="Google" id="ProtNLM"/>
    </source>
</evidence>